<feature type="signal peptide" evidence="1">
    <location>
        <begin position="1"/>
        <end position="22"/>
    </location>
</feature>
<dbReference type="RefSeq" id="WP_136901788.1">
    <property type="nucleotide sequence ID" value="NZ_SUME01000005.1"/>
</dbReference>
<protein>
    <submittedName>
        <fullName evidence="2">Uncharacterized protein</fullName>
    </submittedName>
</protein>
<dbReference type="OrthoDB" id="9808953at2"/>
<dbReference type="EMBL" id="SUME01000005">
    <property type="protein sequence ID" value="TJZ59846.1"/>
    <property type="molecule type" value="Genomic_DNA"/>
</dbReference>
<dbReference type="AlphaFoldDB" id="A0A4U0NYB0"/>
<dbReference type="Proteomes" id="UP000306808">
    <property type="component" value="Unassembled WGS sequence"/>
</dbReference>
<evidence type="ECO:0000313" key="3">
    <source>
        <dbReference type="Proteomes" id="UP000306808"/>
    </source>
</evidence>
<accession>A0A4U0NYB0</accession>
<organism evidence="2 3">
    <name type="scientific">Sphingobacterium olei</name>
    <dbReference type="NCBI Taxonomy" id="2571155"/>
    <lineage>
        <taxon>Bacteria</taxon>
        <taxon>Pseudomonadati</taxon>
        <taxon>Bacteroidota</taxon>
        <taxon>Sphingobacteriia</taxon>
        <taxon>Sphingobacteriales</taxon>
        <taxon>Sphingobacteriaceae</taxon>
        <taxon>Sphingobacterium</taxon>
    </lineage>
</organism>
<gene>
    <name evidence="2" type="ORF">FAZ15_13190</name>
</gene>
<reference evidence="2 3" key="1">
    <citation type="submission" date="2019-04" db="EMBL/GenBank/DDBJ databases">
        <title>Sphingobacterium olei sp. nov., isolated from oil-contaminated soil.</title>
        <authorList>
            <person name="Liu B."/>
        </authorList>
    </citation>
    <scope>NUCLEOTIDE SEQUENCE [LARGE SCALE GENOMIC DNA]</scope>
    <source>
        <strain evidence="2 3">HAL-9</strain>
    </source>
</reference>
<name>A0A4U0NYB0_9SPHI</name>
<evidence type="ECO:0000256" key="1">
    <source>
        <dbReference type="SAM" id="SignalP"/>
    </source>
</evidence>
<sequence length="433" mass="44615">MKNLILAAVFLATAWVGQAVYAQQGFGTNTPDKSAAVDIVSTKRGLLVPRIALEALNSAAPVTAPANSLFVYNTATTNTGTNDVTPGYYYWEAAGAKWVRFISSEDVKTTKVAAGENVQVEEETVGNETTYTVGVKAGDTDGLVLVTAMGDHDNDPATADQLMSKWVNPSEFVNDAIEGVNGITTTLNTTTNKVEIGLGGELDAALTTITTVSGSTDPANDRKLAIDGLEDVTAGFQADADGFVMVLTTGGVLQKTKLSSLVKADNGLTINDGSTNAADAGKVQLGGALNQVTTITADATNTLAIDGLQNATAANSIVVTEAGGVLRSVKRSLSAAIGASSTIGTSLPTDYSPYVQEVNIAVTLAASDIDLTLPDATVAEGQVINVKITNTDDSHSGYLNIISAAGTLTYGALPFQGWVLKSNGTGWLVVGRN</sequence>
<comment type="caution">
    <text evidence="2">The sequence shown here is derived from an EMBL/GenBank/DDBJ whole genome shotgun (WGS) entry which is preliminary data.</text>
</comment>
<evidence type="ECO:0000313" key="2">
    <source>
        <dbReference type="EMBL" id="TJZ59846.1"/>
    </source>
</evidence>
<keyword evidence="1" id="KW-0732">Signal</keyword>
<keyword evidence="3" id="KW-1185">Reference proteome</keyword>
<proteinExistence type="predicted"/>
<feature type="chain" id="PRO_5020441819" evidence="1">
    <location>
        <begin position="23"/>
        <end position="433"/>
    </location>
</feature>